<feature type="compositionally biased region" description="Polar residues" evidence="1">
    <location>
        <begin position="15"/>
        <end position="25"/>
    </location>
</feature>
<feature type="region of interest" description="Disordered" evidence="1">
    <location>
        <begin position="1"/>
        <end position="43"/>
    </location>
</feature>
<gene>
    <name evidence="2" type="ORF">CRHIZ90672A_00007826</name>
</gene>
<name>A0A9N9YFF5_9HYPO</name>
<evidence type="ECO:0000313" key="3">
    <source>
        <dbReference type="Proteomes" id="UP000696573"/>
    </source>
</evidence>
<proteinExistence type="predicted"/>
<keyword evidence="3" id="KW-1185">Reference proteome</keyword>
<protein>
    <submittedName>
        <fullName evidence="2">Uncharacterized protein</fullName>
    </submittedName>
</protein>
<reference evidence="2" key="1">
    <citation type="submission" date="2021-10" db="EMBL/GenBank/DDBJ databases">
        <authorList>
            <person name="Piombo E."/>
        </authorList>
    </citation>
    <scope>NUCLEOTIDE SEQUENCE</scope>
</reference>
<dbReference type="Proteomes" id="UP000696573">
    <property type="component" value="Unassembled WGS sequence"/>
</dbReference>
<sequence>MASVSRDNRLLSPHLPTTSVFSSGLKSKRRPETRSAMPFGPISPANLALTLAGSRRRLWSILDGRSARLTQPPVNS</sequence>
<evidence type="ECO:0000256" key="1">
    <source>
        <dbReference type="SAM" id="MobiDB-lite"/>
    </source>
</evidence>
<accession>A0A9N9YFF5</accession>
<evidence type="ECO:0000313" key="2">
    <source>
        <dbReference type="EMBL" id="CAH0015635.1"/>
    </source>
</evidence>
<comment type="caution">
    <text evidence="2">The sequence shown here is derived from an EMBL/GenBank/DDBJ whole genome shotgun (WGS) entry which is preliminary data.</text>
</comment>
<dbReference type="EMBL" id="CABFNQ020000451">
    <property type="protein sequence ID" value="CAH0015635.1"/>
    <property type="molecule type" value="Genomic_DNA"/>
</dbReference>
<dbReference type="AlphaFoldDB" id="A0A9N9YFF5"/>
<organism evidence="2 3">
    <name type="scientific">Clonostachys rhizophaga</name>
    <dbReference type="NCBI Taxonomy" id="160324"/>
    <lineage>
        <taxon>Eukaryota</taxon>
        <taxon>Fungi</taxon>
        <taxon>Dikarya</taxon>
        <taxon>Ascomycota</taxon>
        <taxon>Pezizomycotina</taxon>
        <taxon>Sordariomycetes</taxon>
        <taxon>Hypocreomycetidae</taxon>
        <taxon>Hypocreales</taxon>
        <taxon>Bionectriaceae</taxon>
        <taxon>Clonostachys</taxon>
    </lineage>
</organism>
<feature type="non-terminal residue" evidence="2">
    <location>
        <position position="76"/>
    </location>
</feature>